<evidence type="ECO:0000313" key="15">
    <source>
        <dbReference type="EMBL" id="CDM66217.1"/>
    </source>
</evidence>
<evidence type="ECO:0000256" key="7">
    <source>
        <dbReference type="ARBA" id="ARBA00022840"/>
    </source>
</evidence>
<dbReference type="STRING" id="454194.PYK22_02231"/>
<dbReference type="PROSITE" id="PS50162">
    <property type="entry name" value="RECA_2"/>
    <property type="match status" value="1"/>
</dbReference>
<dbReference type="SUPFAM" id="SSF54211">
    <property type="entry name" value="Ribosomal protein S5 domain 2-like"/>
    <property type="match status" value="1"/>
</dbReference>
<dbReference type="PANTHER" id="PTHR32472:SF10">
    <property type="entry name" value="DNA REPAIR PROTEIN RADA-LIKE PROTEIN"/>
    <property type="match status" value="1"/>
</dbReference>
<dbReference type="InterPro" id="IPR014721">
    <property type="entry name" value="Ribsml_uS5_D2-typ_fold_subgr"/>
</dbReference>
<dbReference type="PANTHER" id="PTHR32472">
    <property type="entry name" value="DNA REPAIR PROTEIN RADA"/>
    <property type="match status" value="1"/>
</dbReference>
<dbReference type="SMART" id="SM00382">
    <property type="entry name" value="AAA"/>
    <property type="match status" value="1"/>
</dbReference>
<comment type="domain">
    <text evidence="11">The middle region has homology to RecA with ATPase motifs including the RadA KNRFG motif, while the C-terminus is homologous to Lon protease.</text>
</comment>
<evidence type="ECO:0000256" key="9">
    <source>
        <dbReference type="ARBA" id="ARBA00023125"/>
    </source>
</evidence>
<evidence type="ECO:0000259" key="14">
    <source>
        <dbReference type="PROSITE" id="PS50162"/>
    </source>
</evidence>
<dbReference type="FunFam" id="3.40.50.300:FF:000050">
    <property type="entry name" value="DNA repair protein RadA"/>
    <property type="match status" value="1"/>
</dbReference>
<feature type="short sequence motif" description="RadA KNRFG motif" evidence="11">
    <location>
        <begin position="251"/>
        <end position="255"/>
    </location>
</feature>
<feature type="region of interest" description="Lon-protease-like" evidence="11">
    <location>
        <begin position="350"/>
        <end position="452"/>
    </location>
</feature>
<evidence type="ECO:0000256" key="5">
    <source>
        <dbReference type="ARBA" id="ARBA00022801"/>
    </source>
</evidence>
<dbReference type="OrthoDB" id="9803906at2"/>
<keyword evidence="10 11" id="KW-0234">DNA repair</keyword>
<dbReference type="AlphaFoldDB" id="A0A0B6WZS0"/>
<evidence type="ECO:0000256" key="2">
    <source>
        <dbReference type="ARBA" id="ARBA00022741"/>
    </source>
</evidence>
<dbReference type="PRINTS" id="PR01874">
    <property type="entry name" value="DNAREPAIRADA"/>
</dbReference>
<name>A0A0B6WZS0_9BACT</name>
<protein>
    <recommendedName>
        <fullName evidence="11 12">DNA repair protein RadA</fullName>
    </recommendedName>
</protein>
<dbReference type="CDD" id="cd01121">
    <property type="entry name" value="RadA_SMS_N"/>
    <property type="match status" value="1"/>
</dbReference>
<keyword evidence="16" id="KW-1185">Reference proteome</keyword>
<evidence type="ECO:0000256" key="11">
    <source>
        <dbReference type="HAMAP-Rule" id="MF_01498"/>
    </source>
</evidence>
<dbReference type="Pfam" id="PF18073">
    <property type="entry name" value="Zn_ribbon_LapB"/>
    <property type="match status" value="1"/>
</dbReference>
<dbReference type="InterPro" id="IPR020588">
    <property type="entry name" value="RecA_ATP-bd"/>
</dbReference>
<dbReference type="GO" id="GO:0140664">
    <property type="term" value="F:ATP-dependent DNA damage sensor activity"/>
    <property type="evidence" value="ECO:0007669"/>
    <property type="project" value="InterPro"/>
</dbReference>
<keyword evidence="4 13" id="KW-0863">Zinc-finger</keyword>
<keyword evidence="1 11" id="KW-0479">Metal-binding</keyword>
<keyword evidence="3 11" id="KW-0227">DNA damage</keyword>
<dbReference type="InterPro" id="IPR004504">
    <property type="entry name" value="DNA_repair_RadA"/>
</dbReference>
<accession>A0A0B6WZS0</accession>
<dbReference type="Proteomes" id="UP000031518">
    <property type="component" value="Unassembled WGS sequence"/>
</dbReference>
<organism evidence="15 16">
    <name type="scientific">Pyrinomonas methylaliphatogenes</name>
    <dbReference type="NCBI Taxonomy" id="454194"/>
    <lineage>
        <taxon>Bacteria</taxon>
        <taxon>Pseudomonadati</taxon>
        <taxon>Acidobacteriota</taxon>
        <taxon>Blastocatellia</taxon>
        <taxon>Blastocatellales</taxon>
        <taxon>Pyrinomonadaceae</taxon>
        <taxon>Pyrinomonas</taxon>
    </lineage>
</organism>
<sequence length="452" mass="48260">MAKGETIYVCQNCGYRARKWLGKCPDCGEWNSLVEERAPVVLKGRVASAARRSQPIAYGEVESQDEARISSGITEFDRVLGGGIVPGSLVLIGGDPGIGKSTLLAQVADHLSAQGLVVLYVSGEESERQIKMRGERLGLEAKNLYLLPETNLESIIEEVERMAPGAVIVDSIQTVFSSNLESAPGSVSQVREAASRLLMLAKSLTIPIFLIGHVTKEGAIAGPKALEHIVDTVLYFEGERHHHHRIIRAAKNRFGATNELGVFEMTGRGLVPVSNPSELFLQERPLGAAGSVVTACMEGTRPVLVEIQALVSGSKYGAGRRVTQGIEFNRVALLIAMLEKRVGFQLIGDDVFVNVAGGLEVDEPAADLGIVAAIASSFRNLPVDPHTVVFGEVGLTGEVRGSLQAAARAREAQALGFKRIIMPASNTAGLQKLLGLRVVGVRSVEEALDALF</sequence>
<evidence type="ECO:0000256" key="4">
    <source>
        <dbReference type="ARBA" id="ARBA00022771"/>
    </source>
</evidence>
<feature type="binding site" evidence="11">
    <location>
        <begin position="94"/>
        <end position="101"/>
    </location>
    <ligand>
        <name>ATP</name>
        <dbReference type="ChEBI" id="CHEBI:30616"/>
    </ligand>
</feature>
<dbReference type="GO" id="GO:0016787">
    <property type="term" value="F:hydrolase activity"/>
    <property type="evidence" value="ECO:0007669"/>
    <property type="project" value="UniProtKB-KW"/>
</dbReference>
<dbReference type="InterPro" id="IPR027417">
    <property type="entry name" value="P-loop_NTPase"/>
</dbReference>
<dbReference type="RefSeq" id="WP_041977204.1">
    <property type="nucleotide sequence ID" value="NZ_CBXV010000007.1"/>
</dbReference>
<dbReference type="Pfam" id="PF13541">
    <property type="entry name" value="ChlI"/>
    <property type="match status" value="1"/>
</dbReference>
<keyword evidence="7 11" id="KW-0067">ATP-binding</keyword>
<dbReference type="SUPFAM" id="SSF52540">
    <property type="entry name" value="P-loop containing nucleoside triphosphate hydrolases"/>
    <property type="match status" value="1"/>
</dbReference>
<evidence type="ECO:0000256" key="3">
    <source>
        <dbReference type="ARBA" id="ARBA00022763"/>
    </source>
</evidence>
<evidence type="ECO:0000256" key="12">
    <source>
        <dbReference type="NCBIfam" id="TIGR00416"/>
    </source>
</evidence>
<evidence type="ECO:0000256" key="10">
    <source>
        <dbReference type="ARBA" id="ARBA00023204"/>
    </source>
</evidence>
<dbReference type="InterPro" id="IPR020568">
    <property type="entry name" value="Ribosomal_Su5_D2-typ_SF"/>
</dbReference>
<keyword evidence="2 11" id="KW-0547">Nucleotide-binding</keyword>
<evidence type="ECO:0000256" key="8">
    <source>
        <dbReference type="ARBA" id="ARBA00023016"/>
    </source>
</evidence>
<dbReference type="NCBIfam" id="TIGR00416">
    <property type="entry name" value="sms"/>
    <property type="match status" value="1"/>
</dbReference>
<feature type="domain" description="RecA family profile 1" evidence="14">
    <location>
        <begin position="65"/>
        <end position="214"/>
    </location>
</feature>
<keyword evidence="8 11" id="KW-0346">Stress response</keyword>
<evidence type="ECO:0000313" key="16">
    <source>
        <dbReference type="Proteomes" id="UP000031518"/>
    </source>
</evidence>
<dbReference type="EMBL" id="CBXV010000007">
    <property type="protein sequence ID" value="CDM66217.1"/>
    <property type="molecule type" value="Genomic_DNA"/>
</dbReference>
<dbReference type="Gene3D" id="3.30.230.10">
    <property type="match status" value="1"/>
</dbReference>
<dbReference type="InterPro" id="IPR041166">
    <property type="entry name" value="Rubredoxin_2"/>
</dbReference>
<reference evidence="15 16" key="2">
    <citation type="submission" date="2015-01" db="EMBL/GenBank/DDBJ databases">
        <title>Complete genome sequence of Pyrinomonas methylaliphatogenes type strain K22T.</title>
        <authorList>
            <person name="Lee K.C.Y."/>
            <person name="Power J.F."/>
            <person name="Dunfield P.F."/>
            <person name="Morgan X.C."/>
            <person name="Huttenhower C."/>
            <person name="Stott M.B."/>
        </authorList>
    </citation>
    <scope>NUCLEOTIDE SEQUENCE [LARGE SCALE GENOMIC DNA]</scope>
    <source>
        <strain evidence="15 16">K22</strain>
    </source>
</reference>
<dbReference type="GO" id="GO:0005524">
    <property type="term" value="F:ATP binding"/>
    <property type="evidence" value="ECO:0007669"/>
    <property type="project" value="UniProtKB-UniRule"/>
</dbReference>
<keyword evidence="5" id="KW-0378">Hydrolase</keyword>
<dbReference type="Pfam" id="PF13481">
    <property type="entry name" value="AAA_25"/>
    <property type="match status" value="1"/>
</dbReference>
<proteinExistence type="inferred from homology"/>
<dbReference type="GO" id="GO:0005829">
    <property type="term" value="C:cytosol"/>
    <property type="evidence" value="ECO:0007669"/>
    <property type="project" value="TreeGrafter"/>
</dbReference>
<evidence type="ECO:0000256" key="1">
    <source>
        <dbReference type="ARBA" id="ARBA00022723"/>
    </source>
</evidence>
<dbReference type="Gene3D" id="3.40.50.300">
    <property type="entry name" value="P-loop containing nucleotide triphosphate hydrolases"/>
    <property type="match status" value="1"/>
</dbReference>
<comment type="function">
    <text evidence="11">Plays a role in repairing double-strand DNA breaks, probably involving stabilizing or processing branched DNA or blocked replication forks.</text>
</comment>
<comment type="similarity">
    <text evidence="11 13">Belongs to the RecA family. RadA subfamily.</text>
</comment>
<comment type="function">
    <text evidence="13">DNA-dependent ATPase involved in processing of recombination intermediates, plays a role in repairing DNA breaks. Stimulates the branch migration of RecA-mediated strand transfer reactions, allowing the 3' invading strand to extend heteroduplex DNA faster. Binds ssDNA in the presence of ADP but not other nucleotides, has ATPase activity that is stimulated by ssDNA and various branched DNA structures, but inhibited by SSB. Does not have RecA's homology-searching function.</text>
</comment>
<dbReference type="GO" id="GO:0000725">
    <property type="term" value="P:recombinational repair"/>
    <property type="evidence" value="ECO:0007669"/>
    <property type="project" value="UniProtKB-UniRule"/>
</dbReference>
<reference evidence="15 16" key="1">
    <citation type="submission" date="2013-12" db="EMBL/GenBank/DDBJ databases">
        <authorList>
            <person name="Stott M."/>
        </authorList>
    </citation>
    <scope>NUCLEOTIDE SEQUENCE [LARGE SCALE GENOMIC DNA]</scope>
    <source>
        <strain evidence="15 16">K22</strain>
    </source>
</reference>
<keyword evidence="9 11" id="KW-0238">DNA-binding</keyword>
<evidence type="ECO:0000256" key="6">
    <source>
        <dbReference type="ARBA" id="ARBA00022833"/>
    </source>
</evidence>
<dbReference type="GO" id="GO:0003684">
    <property type="term" value="F:damaged DNA binding"/>
    <property type="evidence" value="ECO:0007669"/>
    <property type="project" value="InterPro"/>
</dbReference>
<gene>
    <name evidence="11" type="primary">radA</name>
    <name evidence="15" type="ORF">PYK22_02231</name>
</gene>
<dbReference type="HAMAP" id="MF_01498">
    <property type="entry name" value="RadA_bact"/>
    <property type="match status" value="1"/>
</dbReference>
<dbReference type="InterPro" id="IPR003593">
    <property type="entry name" value="AAA+_ATPase"/>
</dbReference>
<dbReference type="GO" id="GO:0008270">
    <property type="term" value="F:zinc ion binding"/>
    <property type="evidence" value="ECO:0007669"/>
    <property type="project" value="UniProtKB-KW"/>
</dbReference>
<evidence type="ECO:0000256" key="13">
    <source>
        <dbReference type="RuleBase" id="RU003555"/>
    </source>
</evidence>
<keyword evidence="6 13" id="KW-0862">Zinc</keyword>